<evidence type="ECO:0000256" key="19">
    <source>
        <dbReference type="SAM" id="Phobius"/>
    </source>
</evidence>
<dbReference type="InterPro" id="IPR017441">
    <property type="entry name" value="Protein_kinase_ATP_BS"/>
</dbReference>
<dbReference type="PANTHER" id="PTHR27007">
    <property type="match status" value="1"/>
</dbReference>
<dbReference type="Proteomes" id="UP000824469">
    <property type="component" value="Unassembled WGS sequence"/>
</dbReference>
<keyword evidence="23" id="KW-1185">Reference proteome</keyword>
<evidence type="ECO:0000256" key="5">
    <source>
        <dbReference type="ARBA" id="ARBA00022475"/>
    </source>
</evidence>
<dbReference type="GO" id="GO:0004674">
    <property type="term" value="F:protein serine/threonine kinase activity"/>
    <property type="evidence" value="ECO:0007669"/>
    <property type="project" value="UniProtKB-KW"/>
</dbReference>
<comment type="catalytic activity">
    <reaction evidence="17">
        <text>L-seryl-[protein] + ATP = O-phospho-L-seryl-[protein] + ADP + H(+)</text>
        <dbReference type="Rhea" id="RHEA:17989"/>
        <dbReference type="Rhea" id="RHEA-COMP:9863"/>
        <dbReference type="Rhea" id="RHEA-COMP:11604"/>
        <dbReference type="ChEBI" id="CHEBI:15378"/>
        <dbReference type="ChEBI" id="CHEBI:29999"/>
        <dbReference type="ChEBI" id="CHEBI:30616"/>
        <dbReference type="ChEBI" id="CHEBI:83421"/>
        <dbReference type="ChEBI" id="CHEBI:456216"/>
        <dbReference type="EC" id="2.7.11.1"/>
    </reaction>
</comment>
<evidence type="ECO:0000256" key="18">
    <source>
        <dbReference type="PROSITE-ProRule" id="PRU10141"/>
    </source>
</evidence>
<dbReference type="Gene3D" id="2.60.120.200">
    <property type="match status" value="1"/>
</dbReference>
<evidence type="ECO:0000256" key="8">
    <source>
        <dbReference type="ARBA" id="ARBA00022692"/>
    </source>
</evidence>
<feature type="binding site" evidence="18">
    <location>
        <position position="382"/>
    </location>
    <ligand>
        <name>ATP</name>
        <dbReference type="ChEBI" id="CHEBI:30616"/>
    </ligand>
</feature>
<dbReference type="FunFam" id="1.10.510.10:FF:000108">
    <property type="entry name" value="L-type lectin-domain containing receptor kinase S.4"/>
    <property type="match status" value="1"/>
</dbReference>
<comment type="subcellular location">
    <subcellularLocation>
        <location evidence="1">Cell membrane</location>
        <topology evidence="1">Single-pass type I membrane protein</topology>
    </subcellularLocation>
</comment>
<feature type="domain" description="Protein kinase" evidence="21">
    <location>
        <begin position="354"/>
        <end position="629"/>
    </location>
</feature>
<comment type="caution">
    <text evidence="22">The sequence shown here is derived from an EMBL/GenBank/DDBJ whole genome shotgun (WGS) entry which is preliminary data.</text>
</comment>
<keyword evidence="9 20" id="KW-0732">Signal</keyword>
<dbReference type="PROSITE" id="PS50011">
    <property type="entry name" value="PROTEIN_KINASE_DOM"/>
    <property type="match status" value="1"/>
</dbReference>
<keyword evidence="13 18" id="KW-0067">ATP-binding</keyword>
<keyword evidence="14 19" id="KW-1133">Transmembrane helix</keyword>
<dbReference type="FunFam" id="3.30.200.20:FF:000178">
    <property type="entry name" value="serine/threonine-protein kinase PBS1-like"/>
    <property type="match status" value="1"/>
</dbReference>
<dbReference type="Pfam" id="PF00069">
    <property type="entry name" value="Pkinase"/>
    <property type="match status" value="1"/>
</dbReference>
<evidence type="ECO:0000256" key="11">
    <source>
        <dbReference type="ARBA" id="ARBA00022741"/>
    </source>
</evidence>
<dbReference type="GO" id="GO:0005524">
    <property type="term" value="F:ATP binding"/>
    <property type="evidence" value="ECO:0007669"/>
    <property type="project" value="UniProtKB-UniRule"/>
</dbReference>
<dbReference type="GO" id="GO:0005886">
    <property type="term" value="C:plasma membrane"/>
    <property type="evidence" value="ECO:0007669"/>
    <property type="project" value="UniProtKB-SubCell"/>
</dbReference>
<dbReference type="Gene3D" id="1.10.510.10">
    <property type="entry name" value="Transferase(Phosphotransferase) domain 1"/>
    <property type="match status" value="1"/>
</dbReference>
<evidence type="ECO:0000256" key="9">
    <source>
        <dbReference type="ARBA" id="ARBA00022729"/>
    </source>
</evidence>
<dbReference type="InterPro" id="IPR050528">
    <property type="entry name" value="L-type_Lectin-RKs"/>
</dbReference>
<dbReference type="CDD" id="cd06899">
    <property type="entry name" value="lectin_legume_LecRK_Arcelin_ConA"/>
    <property type="match status" value="1"/>
</dbReference>
<dbReference type="SUPFAM" id="SSF49899">
    <property type="entry name" value="Concanavalin A-like lectins/glucanases"/>
    <property type="match status" value="1"/>
</dbReference>
<dbReference type="EMBL" id="JAHRHJ020000010">
    <property type="protein sequence ID" value="KAH9297585.1"/>
    <property type="molecule type" value="Genomic_DNA"/>
</dbReference>
<evidence type="ECO:0000256" key="4">
    <source>
        <dbReference type="ARBA" id="ARBA00012513"/>
    </source>
</evidence>
<keyword evidence="15 19" id="KW-0472">Membrane</keyword>
<dbReference type="SMART" id="SM00220">
    <property type="entry name" value="S_TKc"/>
    <property type="match status" value="1"/>
</dbReference>
<sequence length="653" mass="73033">MAKMELQVPWLSTFLLTASLSVVMAEEDNQITNFLFDHFNATSKITNIGDASIHQSNALRLTNHSERLVGRAYYSNPVAMKSRNGSVISFSTSFIFSMVPHPRNGGGNGLCFIMTPSTSLNGAISTQFLGLVNRTSNGQPYNHIFAVEFDMVKSIGVNDKDRNHVGIDVNSVKSLDAHPAGVWEGTRFRDVDLKSGHNIRAWIEYDGESKKLDITIAGDGETRPQKTLLSKTLNLDEVIQDQMYVGFSASTGNSPLVEDHYILAWSFTTGSGKAPELDISHLPSFYIKTPNFYRSAKFISTITVCFVVLILGLILGTFYWLRRMDYIEFYEKWELQYWPHRFSYRELKLATKGFSDGNLLGSGGFGRVYRGSLASGEEIAVKCITKDCTEGIKEFIAEISSLGRLQHRNLVPLRGWCRKKQRFFIVYDYMPNGSLDGKLFSSGLNLTWAQRYKIITGVASGLLYLHEQWEKKVIHRDIKSSNILLDYELNGRVGDFGLARLYDHSEKPQTTHVVGTLGYIAPELIHSGKASSYTDVFSFGALMLEVACGRKPVDPCAAEGVILVQWVWDLYVNGRLLDAVDPRLGDDYDKEEAEIVLVLGLICSNTEPQERFTMRQVVQILSGDLHVPLALKQCYIDIADLTPAAPTSLEVSK</sequence>
<evidence type="ECO:0000256" key="10">
    <source>
        <dbReference type="ARBA" id="ARBA00022734"/>
    </source>
</evidence>
<dbReference type="GO" id="GO:0030246">
    <property type="term" value="F:carbohydrate binding"/>
    <property type="evidence" value="ECO:0007669"/>
    <property type="project" value="UniProtKB-KW"/>
</dbReference>
<evidence type="ECO:0000259" key="21">
    <source>
        <dbReference type="PROSITE" id="PS50011"/>
    </source>
</evidence>
<comment type="similarity">
    <text evidence="3">In the C-terminal section; belongs to the protein kinase superfamily. Ser/Thr protein kinase family.</text>
</comment>
<comment type="catalytic activity">
    <reaction evidence="16">
        <text>L-threonyl-[protein] + ATP = O-phospho-L-threonyl-[protein] + ADP + H(+)</text>
        <dbReference type="Rhea" id="RHEA:46608"/>
        <dbReference type="Rhea" id="RHEA-COMP:11060"/>
        <dbReference type="Rhea" id="RHEA-COMP:11605"/>
        <dbReference type="ChEBI" id="CHEBI:15378"/>
        <dbReference type="ChEBI" id="CHEBI:30013"/>
        <dbReference type="ChEBI" id="CHEBI:30616"/>
        <dbReference type="ChEBI" id="CHEBI:61977"/>
        <dbReference type="ChEBI" id="CHEBI:456216"/>
        <dbReference type="EC" id="2.7.11.1"/>
    </reaction>
</comment>
<dbReference type="OMA" id="CYIDIAD"/>
<keyword evidence="7" id="KW-0808">Transferase</keyword>
<keyword evidence="10" id="KW-0430">Lectin</keyword>
<dbReference type="PROSITE" id="PS00108">
    <property type="entry name" value="PROTEIN_KINASE_ST"/>
    <property type="match status" value="1"/>
</dbReference>
<evidence type="ECO:0000256" key="16">
    <source>
        <dbReference type="ARBA" id="ARBA00047899"/>
    </source>
</evidence>
<organism evidence="22 23">
    <name type="scientific">Taxus chinensis</name>
    <name type="common">Chinese yew</name>
    <name type="synonym">Taxus wallichiana var. chinensis</name>
    <dbReference type="NCBI Taxonomy" id="29808"/>
    <lineage>
        <taxon>Eukaryota</taxon>
        <taxon>Viridiplantae</taxon>
        <taxon>Streptophyta</taxon>
        <taxon>Embryophyta</taxon>
        <taxon>Tracheophyta</taxon>
        <taxon>Spermatophyta</taxon>
        <taxon>Pinopsida</taxon>
        <taxon>Pinidae</taxon>
        <taxon>Conifers II</taxon>
        <taxon>Cupressales</taxon>
        <taxon>Taxaceae</taxon>
        <taxon>Taxus</taxon>
    </lineage>
</organism>
<keyword evidence="8 19" id="KW-0812">Transmembrane</keyword>
<reference evidence="22 23" key="1">
    <citation type="journal article" date="2021" name="Nat. Plants">
        <title>The Taxus genome provides insights into paclitaxel biosynthesis.</title>
        <authorList>
            <person name="Xiong X."/>
            <person name="Gou J."/>
            <person name="Liao Q."/>
            <person name="Li Y."/>
            <person name="Zhou Q."/>
            <person name="Bi G."/>
            <person name="Li C."/>
            <person name="Du R."/>
            <person name="Wang X."/>
            <person name="Sun T."/>
            <person name="Guo L."/>
            <person name="Liang H."/>
            <person name="Lu P."/>
            <person name="Wu Y."/>
            <person name="Zhang Z."/>
            <person name="Ro D.K."/>
            <person name="Shang Y."/>
            <person name="Huang S."/>
            <person name="Yan J."/>
        </authorList>
    </citation>
    <scope>NUCLEOTIDE SEQUENCE [LARGE SCALE GENOMIC DNA]</scope>
    <source>
        <strain evidence="22">Ta-2019</strain>
    </source>
</reference>
<dbReference type="InterPro" id="IPR013320">
    <property type="entry name" value="ConA-like_dom_sf"/>
</dbReference>
<keyword evidence="6" id="KW-0723">Serine/threonine-protein kinase</keyword>
<accession>A0AA38CCT4</accession>
<evidence type="ECO:0000256" key="7">
    <source>
        <dbReference type="ARBA" id="ARBA00022679"/>
    </source>
</evidence>
<feature type="signal peptide" evidence="20">
    <location>
        <begin position="1"/>
        <end position="25"/>
    </location>
</feature>
<dbReference type="Pfam" id="PF00139">
    <property type="entry name" value="Lectin_legB"/>
    <property type="match status" value="1"/>
</dbReference>
<dbReference type="Gene3D" id="3.30.200.20">
    <property type="entry name" value="Phosphorylase Kinase, domain 1"/>
    <property type="match status" value="1"/>
</dbReference>
<evidence type="ECO:0000313" key="22">
    <source>
        <dbReference type="EMBL" id="KAH9297585.1"/>
    </source>
</evidence>
<dbReference type="FunFam" id="2.60.120.200:FF:000112">
    <property type="entry name" value="L-type lectin-domain containing receptor kinase V.9"/>
    <property type="match status" value="1"/>
</dbReference>
<evidence type="ECO:0000256" key="12">
    <source>
        <dbReference type="ARBA" id="ARBA00022777"/>
    </source>
</evidence>
<feature type="chain" id="PRO_5041213638" description="non-specific serine/threonine protein kinase" evidence="20">
    <location>
        <begin position="26"/>
        <end position="653"/>
    </location>
</feature>
<comment type="similarity">
    <text evidence="2">In the N-terminal section; belongs to the leguminous lectin family.</text>
</comment>
<dbReference type="InterPro" id="IPR008271">
    <property type="entry name" value="Ser/Thr_kinase_AS"/>
</dbReference>
<proteinExistence type="inferred from homology"/>
<keyword evidence="12" id="KW-0418">Kinase</keyword>
<gene>
    <name evidence="22" type="ORF">KI387_029267</name>
</gene>
<evidence type="ECO:0000256" key="17">
    <source>
        <dbReference type="ARBA" id="ARBA00048679"/>
    </source>
</evidence>
<evidence type="ECO:0000313" key="23">
    <source>
        <dbReference type="Proteomes" id="UP000824469"/>
    </source>
</evidence>
<dbReference type="AlphaFoldDB" id="A0AA38CCT4"/>
<dbReference type="InterPro" id="IPR011009">
    <property type="entry name" value="Kinase-like_dom_sf"/>
</dbReference>
<dbReference type="PROSITE" id="PS00107">
    <property type="entry name" value="PROTEIN_KINASE_ATP"/>
    <property type="match status" value="1"/>
</dbReference>
<keyword evidence="5" id="KW-1003">Cell membrane</keyword>
<evidence type="ECO:0000256" key="13">
    <source>
        <dbReference type="ARBA" id="ARBA00022840"/>
    </source>
</evidence>
<evidence type="ECO:0000256" key="20">
    <source>
        <dbReference type="SAM" id="SignalP"/>
    </source>
</evidence>
<evidence type="ECO:0000256" key="3">
    <source>
        <dbReference type="ARBA" id="ARBA00010217"/>
    </source>
</evidence>
<evidence type="ECO:0000256" key="6">
    <source>
        <dbReference type="ARBA" id="ARBA00022527"/>
    </source>
</evidence>
<dbReference type="InterPro" id="IPR000719">
    <property type="entry name" value="Prot_kinase_dom"/>
</dbReference>
<evidence type="ECO:0000256" key="1">
    <source>
        <dbReference type="ARBA" id="ARBA00004251"/>
    </source>
</evidence>
<dbReference type="CDD" id="cd14066">
    <property type="entry name" value="STKc_IRAK"/>
    <property type="match status" value="1"/>
</dbReference>
<dbReference type="EC" id="2.7.11.1" evidence="4"/>
<evidence type="ECO:0000256" key="15">
    <source>
        <dbReference type="ARBA" id="ARBA00023136"/>
    </source>
</evidence>
<name>A0AA38CCT4_TAXCH</name>
<dbReference type="SUPFAM" id="SSF56112">
    <property type="entry name" value="Protein kinase-like (PK-like)"/>
    <property type="match status" value="1"/>
</dbReference>
<evidence type="ECO:0000256" key="14">
    <source>
        <dbReference type="ARBA" id="ARBA00022989"/>
    </source>
</evidence>
<keyword evidence="11 18" id="KW-0547">Nucleotide-binding</keyword>
<evidence type="ECO:0000256" key="2">
    <source>
        <dbReference type="ARBA" id="ARBA00008536"/>
    </source>
</evidence>
<protein>
    <recommendedName>
        <fullName evidence="4">non-specific serine/threonine protein kinase</fullName>
        <ecNumber evidence="4">2.7.11.1</ecNumber>
    </recommendedName>
</protein>
<dbReference type="InterPro" id="IPR001220">
    <property type="entry name" value="Legume_lectin_dom"/>
</dbReference>
<feature type="transmembrane region" description="Helical" evidence="19">
    <location>
        <begin position="298"/>
        <end position="321"/>
    </location>
</feature>